<feature type="transmembrane region" description="Helical" evidence="1">
    <location>
        <begin position="240"/>
        <end position="273"/>
    </location>
</feature>
<evidence type="ECO:0000313" key="3">
    <source>
        <dbReference type="Proteomes" id="UP000539111"/>
    </source>
</evidence>
<reference evidence="2 3" key="1">
    <citation type="submission" date="2020-07" db="EMBL/GenBank/DDBJ databases">
        <title>Sequencing the genomes of 1000 actinobacteria strains.</title>
        <authorList>
            <person name="Klenk H.-P."/>
        </authorList>
    </citation>
    <scope>NUCLEOTIDE SEQUENCE [LARGE SCALE GENOMIC DNA]</scope>
    <source>
        <strain evidence="2 3">DSM 26341</strain>
    </source>
</reference>
<sequence length="292" mass="32490">MSVDTAPAPPARTRFRAWAAPLVPRERIFIFRVIIYLFAIADTLWICNDPPALARIPSSLYRPILLRDVLHLPAPNPAYVAVLHIVLITAALLAASGYLSRIAGIVVLLAFVDWVTIGYSFSKVDHDQYAFFVALLALPFAGKARWGDSTHSEAAGFAIRCIQIGAVCCYFLSAVTKVRFGGWGWANRVVVGWAFARRGTPFAHWLLTIPHFARMSQWLMILAETASPALLFLRRTPLAAFVCFFCLFHAITWATLGISFFPLIVCLLAFAPLEKVFGADSPLGRRVRRRSR</sequence>
<keyword evidence="1" id="KW-1133">Transmembrane helix</keyword>
<evidence type="ECO:0000313" key="2">
    <source>
        <dbReference type="EMBL" id="NYI68660.1"/>
    </source>
</evidence>
<feature type="transmembrane region" description="Helical" evidence="1">
    <location>
        <begin position="29"/>
        <end position="46"/>
    </location>
</feature>
<dbReference type="EMBL" id="JACBZP010000001">
    <property type="protein sequence ID" value="NYI68660.1"/>
    <property type="molecule type" value="Genomic_DNA"/>
</dbReference>
<keyword evidence="1" id="KW-0472">Membrane</keyword>
<protein>
    <recommendedName>
        <fullName evidence="4">HTTM domain-containing protein</fullName>
    </recommendedName>
</protein>
<feature type="transmembrane region" description="Helical" evidence="1">
    <location>
        <begin position="102"/>
        <end position="122"/>
    </location>
</feature>
<dbReference type="RefSeq" id="WP_179428976.1">
    <property type="nucleotide sequence ID" value="NZ_JACBZP010000001.1"/>
</dbReference>
<feature type="transmembrane region" description="Helical" evidence="1">
    <location>
        <begin position="128"/>
        <end position="145"/>
    </location>
</feature>
<evidence type="ECO:0008006" key="4">
    <source>
        <dbReference type="Google" id="ProtNLM"/>
    </source>
</evidence>
<name>A0A7Z0IIM7_9MICO</name>
<dbReference type="Proteomes" id="UP000539111">
    <property type="component" value="Unassembled WGS sequence"/>
</dbReference>
<feature type="transmembrane region" description="Helical" evidence="1">
    <location>
        <begin position="157"/>
        <end position="175"/>
    </location>
</feature>
<feature type="transmembrane region" description="Helical" evidence="1">
    <location>
        <begin position="78"/>
        <end position="95"/>
    </location>
</feature>
<proteinExistence type="predicted"/>
<comment type="caution">
    <text evidence="2">The sequence shown here is derived from an EMBL/GenBank/DDBJ whole genome shotgun (WGS) entry which is preliminary data.</text>
</comment>
<gene>
    <name evidence="2" type="ORF">BJY26_002966</name>
</gene>
<organism evidence="2 3">
    <name type="scientific">Spelaeicoccus albus</name>
    <dbReference type="NCBI Taxonomy" id="1280376"/>
    <lineage>
        <taxon>Bacteria</taxon>
        <taxon>Bacillati</taxon>
        <taxon>Actinomycetota</taxon>
        <taxon>Actinomycetes</taxon>
        <taxon>Micrococcales</taxon>
        <taxon>Brevibacteriaceae</taxon>
        <taxon>Spelaeicoccus</taxon>
    </lineage>
</organism>
<accession>A0A7Z0IIM7</accession>
<keyword evidence="3" id="KW-1185">Reference proteome</keyword>
<keyword evidence="1" id="KW-0812">Transmembrane</keyword>
<dbReference type="AlphaFoldDB" id="A0A7Z0IIM7"/>
<evidence type="ECO:0000256" key="1">
    <source>
        <dbReference type="SAM" id="Phobius"/>
    </source>
</evidence>